<accession>A0ABN0ARL2</accession>
<gene>
    <name evidence="2" type="ORF">HMPREF0204_14807</name>
</gene>
<comment type="caution">
    <text evidence="2">The sequence shown here is derived from an EMBL/GenBank/DDBJ whole genome shotgun (WGS) entry which is preliminary data.</text>
</comment>
<dbReference type="EMBL" id="ACKQ02000007">
    <property type="protein sequence ID" value="EFK35738.1"/>
    <property type="molecule type" value="Genomic_DNA"/>
</dbReference>
<dbReference type="Proteomes" id="UP000002969">
    <property type="component" value="Unassembled WGS sequence"/>
</dbReference>
<keyword evidence="3" id="KW-1185">Reference proteome</keyword>
<evidence type="ECO:0000313" key="3">
    <source>
        <dbReference type="Proteomes" id="UP000002969"/>
    </source>
</evidence>
<organism evidence="2 3">
    <name type="scientific">Chryseobacterium gleum ATCC 35910</name>
    <dbReference type="NCBI Taxonomy" id="525257"/>
    <lineage>
        <taxon>Bacteria</taxon>
        <taxon>Pseudomonadati</taxon>
        <taxon>Bacteroidota</taxon>
        <taxon>Flavobacteriia</taxon>
        <taxon>Flavobacteriales</taxon>
        <taxon>Weeksellaceae</taxon>
        <taxon>Chryseobacterium group</taxon>
        <taxon>Chryseobacterium</taxon>
    </lineage>
</organism>
<sequence>MPYGHCLQNLTSPFSYQGHQESLYLKNESKKLLNLKSEERKKPFPMQFGDQRERA</sequence>
<evidence type="ECO:0000313" key="2">
    <source>
        <dbReference type="EMBL" id="EFK35738.1"/>
    </source>
</evidence>
<evidence type="ECO:0000256" key="1">
    <source>
        <dbReference type="SAM" id="MobiDB-lite"/>
    </source>
</evidence>
<name>A0ABN0ARL2_CHRGE</name>
<reference evidence="2" key="1">
    <citation type="submission" date="2010-06" db="EMBL/GenBank/DDBJ databases">
        <authorList>
            <person name="Muzny D."/>
            <person name="Qin X."/>
            <person name="Buhay C."/>
            <person name="Dugan-Rocha S."/>
            <person name="Ding Y."/>
            <person name="Chen G."/>
            <person name="Hawes A."/>
            <person name="Holder M."/>
            <person name="Jhangiani S."/>
            <person name="Johnson A."/>
            <person name="Khan Z."/>
            <person name="Li Z."/>
            <person name="Liu W."/>
            <person name="Liu X."/>
            <person name="Perez L."/>
            <person name="Shen H."/>
            <person name="Wang Q."/>
            <person name="Watt J."/>
            <person name="Xi L."/>
            <person name="Xin Y."/>
            <person name="Zhou J."/>
            <person name="Deng J."/>
            <person name="Jiang H."/>
            <person name="Liu Y."/>
            <person name="Qu J."/>
            <person name="Song X.-Z."/>
            <person name="Zhang L."/>
            <person name="Villasana D."/>
            <person name="Johnson A."/>
            <person name="Liu J."/>
            <person name="Liyanage D."/>
            <person name="Lorensuhewa L."/>
            <person name="Robinson T."/>
            <person name="Song A."/>
            <person name="Song B.-B."/>
            <person name="Dinh H."/>
            <person name="Thornton R."/>
            <person name="Coyle M."/>
            <person name="Francisco L."/>
            <person name="Jackson L."/>
            <person name="Javaid M."/>
            <person name="Korchina V."/>
            <person name="Kovar C."/>
            <person name="Mata R."/>
            <person name="Mathew T."/>
            <person name="Ngo R."/>
            <person name="Nguyen L."/>
            <person name="Nguyen N."/>
            <person name="Okwuonu G."/>
            <person name="Ongeri F."/>
            <person name="Pham C."/>
            <person name="Simmons D."/>
            <person name="Wilczek-Boney K."/>
            <person name="Hale W."/>
            <person name="Jakkamsetti A."/>
            <person name="Pham P."/>
            <person name="Ruth R."/>
            <person name="San Lucas F."/>
            <person name="Warren J."/>
            <person name="Zhang J."/>
            <person name="Zhao Z."/>
            <person name="Zhou C."/>
            <person name="Zhu D."/>
            <person name="Lee S."/>
            <person name="Bess C."/>
            <person name="Blankenburg K."/>
            <person name="Forbes L."/>
            <person name="Fu Q."/>
            <person name="Gubbala S."/>
            <person name="Hirani K."/>
            <person name="Jayaseelan J.C."/>
            <person name="Lara F."/>
            <person name="Munidasa M."/>
            <person name="Palculict T."/>
            <person name="Patil S."/>
            <person name="Pu L.-L."/>
            <person name="Saada N."/>
            <person name="Tang L."/>
            <person name="Weissenberger G."/>
            <person name="Zhu Y."/>
            <person name="Hemphill L."/>
            <person name="Shang Y."/>
            <person name="Youmans B."/>
            <person name="Ayvaz T."/>
            <person name="Ross M."/>
            <person name="Santibanez J."/>
            <person name="Aqrawi P."/>
            <person name="Gross S."/>
            <person name="Joshi V."/>
            <person name="Fowler G."/>
            <person name="Nazareth L."/>
            <person name="Reid J."/>
            <person name="Worley K."/>
            <person name="Petrosino J."/>
            <person name="Highlander S."/>
            <person name="Gibbs R."/>
        </authorList>
    </citation>
    <scope>NUCLEOTIDE SEQUENCE [LARGE SCALE GENOMIC DNA]</scope>
    <source>
        <strain evidence="2">ATCC 35910</strain>
    </source>
</reference>
<protein>
    <submittedName>
        <fullName evidence="2">Uncharacterized protein</fullName>
    </submittedName>
</protein>
<feature type="region of interest" description="Disordered" evidence="1">
    <location>
        <begin position="36"/>
        <end position="55"/>
    </location>
</feature>
<proteinExistence type="predicted"/>